<proteinExistence type="predicted"/>
<gene>
    <name evidence="2" type="ORF">CPB83DRAFT_853336</name>
</gene>
<feature type="region of interest" description="Disordered" evidence="1">
    <location>
        <begin position="235"/>
        <end position="449"/>
    </location>
</feature>
<accession>A0A9P6JR38</accession>
<dbReference type="EMBL" id="MU157848">
    <property type="protein sequence ID" value="KAF9529160.1"/>
    <property type="molecule type" value="Genomic_DNA"/>
</dbReference>
<comment type="caution">
    <text evidence="2">The sequence shown here is derived from an EMBL/GenBank/DDBJ whole genome shotgun (WGS) entry which is preliminary data.</text>
</comment>
<feature type="compositionally biased region" description="Basic and acidic residues" evidence="1">
    <location>
        <begin position="347"/>
        <end position="379"/>
    </location>
</feature>
<dbReference type="OrthoDB" id="3234283at2759"/>
<feature type="compositionally biased region" description="Basic and acidic residues" evidence="1">
    <location>
        <begin position="31"/>
        <end position="44"/>
    </location>
</feature>
<feature type="compositionally biased region" description="Basic and acidic residues" evidence="1">
    <location>
        <begin position="439"/>
        <end position="449"/>
    </location>
</feature>
<name>A0A9P6JR38_9AGAR</name>
<feature type="compositionally biased region" description="Low complexity" evidence="1">
    <location>
        <begin position="409"/>
        <end position="424"/>
    </location>
</feature>
<feature type="compositionally biased region" description="Low complexity" evidence="1">
    <location>
        <begin position="10"/>
        <end position="26"/>
    </location>
</feature>
<evidence type="ECO:0000313" key="3">
    <source>
        <dbReference type="Proteomes" id="UP000807306"/>
    </source>
</evidence>
<keyword evidence="3" id="KW-1185">Reference proteome</keyword>
<dbReference type="Proteomes" id="UP000807306">
    <property type="component" value="Unassembled WGS sequence"/>
</dbReference>
<sequence length="479" mass="53489">MPKTRNVTRSEWAAASGSNAAASHSTATRRGRNENTKDREKENTGRVTTRTRTHRRETGLPSTTTTLGASILPMKKAIGGKPLGKGKAKASPLKEKKIPLQDITAQFLPAPEFANRGEASEHESQGVITRHVASVTPVRDARTPIHLQQPLSPLPPSSPPSDFQVSPIKQPEFSIARTIDDLDYSPERNHPIITFDPWPEFDDAVMREQQLSTPSISNSDPFGFGAVERRLKVERETELAPSENVRVEGYQSADEDLVNIPVADTSSPRQVKRLKRSRAFDANEDAANGPLSEDEAPVFTAPAHFVTPPTPHKDKLKRRRLSHEGHDVFSPCESSIESSPSPTKTTRQSDAHVTHDPLEEFNEELDKHDSSDFLADKLVKSSRKPRVSFKEGVPPDAVARNLRPRRRSQPTSSPIKRSRSTTAKPKTKKKSPIKRKTKQKVEAEGGEKDIKAIRERQARIDYFKRLDDYEVEKEDVFLI</sequence>
<evidence type="ECO:0000256" key="1">
    <source>
        <dbReference type="SAM" id="MobiDB-lite"/>
    </source>
</evidence>
<feature type="compositionally biased region" description="Basic residues" evidence="1">
    <location>
        <begin position="425"/>
        <end position="438"/>
    </location>
</feature>
<protein>
    <submittedName>
        <fullName evidence="2">Uncharacterized protein</fullName>
    </submittedName>
</protein>
<feature type="region of interest" description="Disordered" evidence="1">
    <location>
        <begin position="1"/>
        <end position="97"/>
    </location>
</feature>
<evidence type="ECO:0000313" key="2">
    <source>
        <dbReference type="EMBL" id="KAF9529160.1"/>
    </source>
</evidence>
<organism evidence="2 3">
    <name type="scientific">Crepidotus variabilis</name>
    <dbReference type="NCBI Taxonomy" id="179855"/>
    <lineage>
        <taxon>Eukaryota</taxon>
        <taxon>Fungi</taxon>
        <taxon>Dikarya</taxon>
        <taxon>Basidiomycota</taxon>
        <taxon>Agaricomycotina</taxon>
        <taxon>Agaricomycetes</taxon>
        <taxon>Agaricomycetidae</taxon>
        <taxon>Agaricales</taxon>
        <taxon>Agaricineae</taxon>
        <taxon>Crepidotaceae</taxon>
        <taxon>Crepidotus</taxon>
    </lineage>
</organism>
<dbReference type="AlphaFoldDB" id="A0A9P6JR38"/>
<reference evidence="2" key="1">
    <citation type="submission" date="2020-11" db="EMBL/GenBank/DDBJ databases">
        <authorList>
            <consortium name="DOE Joint Genome Institute"/>
            <person name="Ahrendt S."/>
            <person name="Riley R."/>
            <person name="Andreopoulos W."/>
            <person name="Labutti K."/>
            <person name="Pangilinan J."/>
            <person name="Ruiz-Duenas F.J."/>
            <person name="Barrasa J.M."/>
            <person name="Sanchez-Garcia M."/>
            <person name="Camarero S."/>
            <person name="Miyauchi S."/>
            <person name="Serrano A."/>
            <person name="Linde D."/>
            <person name="Babiker R."/>
            <person name="Drula E."/>
            <person name="Ayuso-Fernandez I."/>
            <person name="Pacheco R."/>
            <person name="Padilla G."/>
            <person name="Ferreira P."/>
            <person name="Barriuso J."/>
            <person name="Kellner H."/>
            <person name="Castanera R."/>
            <person name="Alfaro M."/>
            <person name="Ramirez L."/>
            <person name="Pisabarro A.G."/>
            <person name="Kuo A."/>
            <person name="Tritt A."/>
            <person name="Lipzen A."/>
            <person name="He G."/>
            <person name="Yan M."/>
            <person name="Ng V."/>
            <person name="Cullen D."/>
            <person name="Martin F."/>
            <person name="Rosso M.-N."/>
            <person name="Henrissat B."/>
            <person name="Hibbett D."/>
            <person name="Martinez A.T."/>
            <person name="Grigoriev I.V."/>
        </authorList>
    </citation>
    <scope>NUCLEOTIDE SEQUENCE</scope>
    <source>
        <strain evidence="2">CBS 506.95</strain>
    </source>
</reference>
<feature type="compositionally biased region" description="Low complexity" evidence="1">
    <location>
        <begin position="330"/>
        <end position="342"/>
    </location>
</feature>